<organism evidence="2">
    <name type="scientific">Rhipicephalus zambeziensis</name>
    <dbReference type="NCBI Taxonomy" id="60191"/>
    <lineage>
        <taxon>Eukaryota</taxon>
        <taxon>Metazoa</taxon>
        <taxon>Ecdysozoa</taxon>
        <taxon>Arthropoda</taxon>
        <taxon>Chelicerata</taxon>
        <taxon>Arachnida</taxon>
        <taxon>Acari</taxon>
        <taxon>Parasitiformes</taxon>
        <taxon>Ixodida</taxon>
        <taxon>Ixodoidea</taxon>
        <taxon>Ixodidae</taxon>
        <taxon>Rhipicephalinae</taxon>
        <taxon>Rhipicephalus</taxon>
        <taxon>Rhipicephalus</taxon>
    </lineage>
</organism>
<keyword evidence="1" id="KW-0732">Signal</keyword>
<reference evidence="2" key="1">
    <citation type="journal article" date="2017" name="Parasit. Vectors">
        <title>Sialotranscriptomics of Rhipicephalus zambeziensis reveals intricate expression profiles of secretory proteins and suggests tight temporal transcriptional regulation during blood-feeding.</title>
        <authorList>
            <person name="de Castro M.H."/>
            <person name="de Klerk D."/>
            <person name="Pienaar R."/>
            <person name="Rees D.J.G."/>
            <person name="Mans B.J."/>
        </authorList>
    </citation>
    <scope>NUCLEOTIDE SEQUENCE</scope>
    <source>
        <tissue evidence="2">Salivary glands</tissue>
    </source>
</reference>
<dbReference type="SUPFAM" id="SSF57567">
    <property type="entry name" value="Serine protease inhibitors"/>
    <property type="match status" value="1"/>
</dbReference>
<protein>
    <submittedName>
        <fullName evidence="2">TIL domain containing protein</fullName>
    </submittedName>
</protein>
<name>A0A224YRP7_9ACAR</name>
<evidence type="ECO:0000256" key="1">
    <source>
        <dbReference type="SAM" id="SignalP"/>
    </source>
</evidence>
<sequence length="102" mass="11528">MAWNSPIVFALWLTALVLVLNSARGFDYFAEMEKIKKSCKPGEVFGCISGTSKPECGENKCGMERRGTVACTADCYRGCWCRGKMYRRKRDNKCVPKNECLL</sequence>
<feature type="chain" id="PRO_5012578612" evidence="1">
    <location>
        <begin position="26"/>
        <end position="102"/>
    </location>
</feature>
<dbReference type="AlphaFoldDB" id="A0A224YRP7"/>
<evidence type="ECO:0000313" key="2">
    <source>
        <dbReference type="EMBL" id="MAA16512.1"/>
    </source>
</evidence>
<proteinExistence type="predicted"/>
<feature type="signal peptide" evidence="1">
    <location>
        <begin position="1"/>
        <end position="25"/>
    </location>
</feature>
<accession>A0A224YRP7</accession>
<dbReference type="EMBL" id="GFPF01005366">
    <property type="protein sequence ID" value="MAA16512.1"/>
    <property type="molecule type" value="Transcribed_RNA"/>
</dbReference>
<dbReference type="InterPro" id="IPR036084">
    <property type="entry name" value="Ser_inhib-like_sf"/>
</dbReference>
<dbReference type="Gene3D" id="2.10.25.10">
    <property type="entry name" value="Laminin"/>
    <property type="match status" value="1"/>
</dbReference>